<reference evidence="2" key="1">
    <citation type="journal article" date="2019" name="Int. J. Syst. Evol. Microbiol.">
        <title>The Global Catalogue of Microorganisms (GCM) 10K type strain sequencing project: providing services to taxonomists for standard genome sequencing and annotation.</title>
        <authorList>
            <consortium name="The Broad Institute Genomics Platform"/>
            <consortium name="The Broad Institute Genome Sequencing Center for Infectious Disease"/>
            <person name="Wu L."/>
            <person name="Ma J."/>
        </authorList>
    </citation>
    <scope>NUCLEOTIDE SEQUENCE [LARGE SCALE GENOMIC DNA]</scope>
    <source>
        <strain evidence="2">SYNS20</strain>
    </source>
</reference>
<name>A0ABW2JCN8_9ACTN</name>
<organism evidence="1 2">
    <name type="scientific">Streptomyces monticola</name>
    <dbReference type="NCBI Taxonomy" id="2666263"/>
    <lineage>
        <taxon>Bacteria</taxon>
        <taxon>Bacillati</taxon>
        <taxon>Actinomycetota</taxon>
        <taxon>Actinomycetes</taxon>
        <taxon>Kitasatosporales</taxon>
        <taxon>Streptomycetaceae</taxon>
        <taxon>Streptomyces</taxon>
    </lineage>
</organism>
<dbReference type="Proteomes" id="UP001596523">
    <property type="component" value="Unassembled WGS sequence"/>
</dbReference>
<proteinExistence type="predicted"/>
<accession>A0ABW2JCN8</accession>
<evidence type="ECO:0000313" key="2">
    <source>
        <dbReference type="Proteomes" id="UP001596523"/>
    </source>
</evidence>
<evidence type="ECO:0000313" key="1">
    <source>
        <dbReference type="EMBL" id="MFC7303303.1"/>
    </source>
</evidence>
<dbReference type="EMBL" id="JBHTCF010000001">
    <property type="protein sequence ID" value="MFC7303303.1"/>
    <property type="molecule type" value="Genomic_DNA"/>
</dbReference>
<keyword evidence="2" id="KW-1185">Reference proteome</keyword>
<gene>
    <name evidence="1" type="ORF">ACFQVC_03625</name>
</gene>
<sequence>MNRRMALTGAGAAVLAAGLVGVLFATGALGGGDRSALEAKKICGDMDYASQAKAFQRVVPDDGGDVGTDSSVRGRPEDHEWTSRCLLSLDGENALLIDSRLVLTTPENWQRNLWSREIADGKDLKKVDLGARALSTPNSFALLVSCTSEDRSNRPLQLSVAVTAQGEARTDDGARRQDLADIGVRAAQLADAETGCKPAEALPKTAPEVK</sequence>
<comment type="caution">
    <text evidence="1">The sequence shown here is derived from an EMBL/GenBank/DDBJ whole genome shotgun (WGS) entry which is preliminary data.</text>
</comment>
<protein>
    <recommendedName>
        <fullName evidence="3">DUF3558 domain-containing protein</fullName>
    </recommendedName>
</protein>
<evidence type="ECO:0008006" key="3">
    <source>
        <dbReference type="Google" id="ProtNLM"/>
    </source>
</evidence>
<dbReference type="RefSeq" id="WP_381826292.1">
    <property type="nucleotide sequence ID" value="NZ_JBHTCF010000001.1"/>
</dbReference>